<sequence length="475" mass="54150">MDANNDIDFMDFLTESSSIDSRKNYLNLSTSNKIRKNDIDAEARIRRTAQNRAAQRAFRERKEKKMKELENKVNSLENIHQKNEVETEFLRSQVLTLVNELKKYRSETTSDSKILKLVSNSRENTRDLRHDSITSLDSDQSPLNDISKFNLNLGHINLSNSPNSSSIMSLSPTASNNLPNASDSGLFSNDFNFNNQFDEQVSTFCAKMNNNFENRKKIIKKTYDEKIKLKSEFSDVNSVLASPSLSSSRFSDDNSSTYFNTRHHHNNDHNNTTTTKNHNYNNQSMKSEFPPLIFFSDNNYMDSPDNSFPLIDASLAFPNNSNSNRNNNNNNNNNVLFRDISTAEMQFMDESPLQNVEFNSEDAIKRLISEEPSPHYSNSVPHLHNNNVNSASLHPLTVLVQEPDDELDEDVVVPSTDSQLMRCSEIWDRITTNPRYTDLDIDGLCEELMFSAKCSDKGVVVASKDVHKVLAKHMA</sequence>
<protein>
    <recommendedName>
        <fullName evidence="8">BZIP domain-containing protein</fullName>
    </recommendedName>
</protein>
<evidence type="ECO:0000259" key="8">
    <source>
        <dbReference type="PROSITE" id="PS50217"/>
    </source>
</evidence>
<feature type="compositionally biased region" description="Low complexity" evidence="7">
    <location>
        <begin position="269"/>
        <end position="282"/>
    </location>
</feature>
<dbReference type="GO" id="GO:0005737">
    <property type="term" value="C:cytoplasm"/>
    <property type="evidence" value="ECO:0007669"/>
    <property type="project" value="UniProtKB-SubCell"/>
</dbReference>
<dbReference type="FunFam" id="1.20.5.170:FF:000067">
    <property type="entry name" value="BZIP transcription factor"/>
    <property type="match status" value="1"/>
</dbReference>
<dbReference type="OrthoDB" id="5380163at2759"/>
<dbReference type="Gene3D" id="1.20.5.170">
    <property type="match status" value="1"/>
</dbReference>
<dbReference type="PANTHER" id="PTHR40621:SF6">
    <property type="entry name" value="AP-1-LIKE TRANSCRIPTION FACTOR YAP1-RELATED"/>
    <property type="match status" value="1"/>
</dbReference>
<feature type="coiled-coil region" evidence="6">
    <location>
        <begin position="52"/>
        <end position="86"/>
    </location>
</feature>
<dbReference type="eggNOG" id="ENOG502RPD7">
    <property type="taxonomic scope" value="Eukaryota"/>
</dbReference>
<dbReference type="GO" id="GO:0000976">
    <property type="term" value="F:transcription cis-regulatory region binding"/>
    <property type="evidence" value="ECO:0007669"/>
    <property type="project" value="InterPro"/>
</dbReference>
<feature type="domain" description="BZIP" evidence="8">
    <location>
        <begin position="41"/>
        <end position="104"/>
    </location>
</feature>
<evidence type="ECO:0000256" key="2">
    <source>
        <dbReference type="ARBA" id="ARBA00004496"/>
    </source>
</evidence>
<keyword evidence="5" id="KW-0539">Nucleus</keyword>
<dbReference type="InParanoid" id="A7TJ79"/>
<keyword evidence="10" id="KW-1185">Reference proteome</keyword>
<dbReference type="GeneID" id="5545887"/>
<dbReference type="STRING" id="436907.A7TJ79"/>
<evidence type="ECO:0000256" key="5">
    <source>
        <dbReference type="ARBA" id="ARBA00023242"/>
    </source>
</evidence>
<name>A7TJ79_VANPO</name>
<evidence type="ECO:0000256" key="3">
    <source>
        <dbReference type="ARBA" id="ARBA00023015"/>
    </source>
</evidence>
<dbReference type="PANTHER" id="PTHR40621">
    <property type="entry name" value="TRANSCRIPTION FACTOR KAPC-RELATED"/>
    <property type="match status" value="1"/>
</dbReference>
<dbReference type="AlphaFoldDB" id="A7TJ79"/>
<reference evidence="9 10" key="1">
    <citation type="journal article" date="2007" name="Proc. Natl. Acad. Sci. U.S.A.">
        <title>Independent sorting-out of thousands of duplicated gene pairs in two yeast species descended from a whole-genome duplication.</title>
        <authorList>
            <person name="Scannell D.R."/>
            <person name="Frank A.C."/>
            <person name="Conant G.C."/>
            <person name="Byrne K.P."/>
            <person name="Woolfit M."/>
            <person name="Wolfe K.H."/>
        </authorList>
    </citation>
    <scope>NUCLEOTIDE SEQUENCE [LARGE SCALE GENOMIC DNA]</scope>
    <source>
        <strain evidence="10">ATCC 22028 / DSM 70294 / BCRC 21397 / CBS 2163 / NBRC 10782 / NRRL Y-8283 / UCD 57-17</strain>
    </source>
</reference>
<dbReference type="KEGG" id="vpo:Kpol_1004p22"/>
<dbReference type="SUPFAM" id="SSF57959">
    <property type="entry name" value="Leucine zipper domain"/>
    <property type="match status" value="1"/>
</dbReference>
<comment type="subcellular location">
    <subcellularLocation>
        <location evidence="2">Cytoplasm</location>
    </subcellularLocation>
    <subcellularLocation>
        <location evidence="1">Nucleus</location>
    </subcellularLocation>
</comment>
<dbReference type="GO" id="GO:0090575">
    <property type="term" value="C:RNA polymerase II transcription regulator complex"/>
    <property type="evidence" value="ECO:0007669"/>
    <property type="project" value="TreeGrafter"/>
</dbReference>
<gene>
    <name evidence="9" type="ORF">Kpol_1004p22</name>
</gene>
<evidence type="ECO:0000256" key="6">
    <source>
        <dbReference type="SAM" id="Coils"/>
    </source>
</evidence>
<evidence type="ECO:0000313" key="9">
    <source>
        <dbReference type="EMBL" id="EDO17648.1"/>
    </source>
</evidence>
<dbReference type="Pfam" id="PF08601">
    <property type="entry name" value="PAP1"/>
    <property type="match status" value="1"/>
</dbReference>
<keyword evidence="4" id="KW-0804">Transcription</keyword>
<dbReference type="GO" id="GO:0034599">
    <property type="term" value="P:cellular response to oxidative stress"/>
    <property type="evidence" value="ECO:0007669"/>
    <property type="project" value="UniProtKB-ARBA"/>
</dbReference>
<dbReference type="OMA" id="VSTFCAK"/>
<evidence type="ECO:0000256" key="1">
    <source>
        <dbReference type="ARBA" id="ARBA00004123"/>
    </source>
</evidence>
<dbReference type="EMBL" id="DS480400">
    <property type="protein sequence ID" value="EDO17648.1"/>
    <property type="molecule type" value="Genomic_DNA"/>
</dbReference>
<dbReference type="Proteomes" id="UP000000267">
    <property type="component" value="Unassembled WGS sequence"/>
</dbReference>
<keyword evidence="3" id="KW-0805">Transcription regulation</keyword>
<dbReference type="PROSITE" id="PS00036">
    <property type="entry name" value="BZIP_BASIC"/>
    <property type="match status" value="1"/>
</dbReference>
<dbReference type="Gene3D" id="1.10.238.100">
    <property type="entry name" value="YAP1 redox domain. Chain B"/>
    <property type="match status" value="1"/>
</dbReference>
<dbReference type="CDD" id="cd14688">
    <property type="entry name" value="bZIP_YAP"/>
    <property type="match status" value="1"/>
</dbReference>
<dbReference type="PROSITE" id="PS50217">
    <property type="entry name" value="BZIP"/>
    <property type="match status" value="1"/>
</dbReference>
<proteinExistence type="predicted"/>
<dbReference type="SUPFAM" id="SSF111430">
    <property type="entry name" value="YAP1 redox domain"/>
    <property type="match status" value="1"/>
</dbReference>
<organism evidence="10">
    <name type="scientific">Vanderwaltozyma polyspora (strain ATCC 22028 / DSM 70294 / BCRC 21397 / CBS 2163 / NBRC 10782 / NRRL Y-8283 / UCD 57-17)</name>
    <name type="common">Kluyveromyces polysporus</name>
    <dbReference type="NCBI Taxonomy" id="436907"/>
    <lineage>
        <taxon>Eukaryota</taxon>
        <taxon>Fungi</taxon>
        <taxon>Dikarya</taxon>
        <taxon>Ascomycota</taxon>
        <taxon>Saccharomycotina</taxon>
        <taxon>Saccharomycetes</taxon>
        <taxon>Saccharomycetales</taxon>
        <taxon>Saccharomycetaceae</taxon>
        <taxon>Vanderwaltozyma</taxon>
    </lineage>
</organism>
<dbReference type="InterPro" id="IPR023167">
    <property type="entry name" value="Yap1_redox_dom_sf"/>
</dbReference>
<dbReference type="InterPro" id="IPR050936">
    <property type="entry name" value="AP-1-like"/>
</dbReference>
<feature type="region of interest" description="Disordered" evidence="7">
    <location>
        <begin position="244"/>
        <end position="283"/>
    </location>
</feature>
<dbReference type="HOGENOM" id="CLU_032750_0_0_1"/>
<dbReference type="GO" id="GO:0001228">
    <property type="term" value="F:DNA-binding transcription activator activity, RNA polymerase II-specific"/>
    <property type="evidence" value="ECO:0007669"/>
    <property type="project" value="TreeGrafter"/>
</dbReference>
<evidence type="ECO:0000256" key="7">
    <source>
        <dbReference type="SAM" id="MobiDB-lite"/>
    </source>
</evidence>
<feature type="compositionally biased region" description="Low complexity" evidence="7">
    <location>
        <begin position="244"/>
        <end position="256"/>
    </location>
</feature>
<accession>A7TJ79</accession>
<evidence type="ECO:0000256" key="4">
    <source>
        <dbReference type="ARBA" id="ARBA00023163"/>
    </source>
</evidence>
<dbReference type="SMART" id="SM00338">
    <property type="entry name" value="BRLZ"/>
    <property type="match status" value="1"/>
</dbReference>
<dbReference type="RefSeq" id="XP_001645506.1">
    <property type="nucleotide sequence ID" value="XM_001645456.1"/>
</dbReference>
<evidence type="ECO:0000313" key="10">
    <source>
        <dbReference type="Proteomes" id="UP000000267"/>
    </source>
</evidence>
<keyword evidence="6" id="KW-0175">Coiled coil</keyword>
<dbReference type="InterPro" id="IPR004827">
    <property type="entry name" value="bZIP"/>
</dbReference>
<dbReference type="PhylomeDB" id="A7TJ79"/>
<dbReference type="InterPro" id="IPR013910">
    <property type="entry name" value="TF_PAP1"/>
</dbReference>
<dbReference type="InterPro" id="IPR046347">
    <property type="entry name" value="bZIP_sf"/>
</dbReference>